<feature type="compositionally biased region" description="Acidic residues" evidence="1">
    <location>
        <begin position="265"/>
        <end position="275"/>
    </location>
</feature>
<dbReference type="InterPro" id="IPR050923">
    <property type="entry name" value="Cell_Proc_Reg/RNA_Proc"/>
</dbReference>
<name>A6GE51_9BACT</name>
<dbReference type="PROSITE" id="PS50006">
    <property type="entry name" value="FHA_DOMAIN"/>
    <property type="match status" value="1"/>
</dbReference>
<feature type="compositionally biased region" description="Low complexity" evidence="1">
    <location>
        <begin position="195"/>
        <end position="243"/>
    </location>
</feature>
<dbReference type="InterPro" id="IPR000253">
    <property type="entry name" value="FHA_dom"/>
</dbReference>
<reference evidence="4 5" key="1">
    <citation type="submission" date="2007-06" db="EMBL/GenBank/DDBJ databases">
        <authorList>
            <person name="Shimkets L."/>
            <person name="Ferriera S."/>
            <person name="Johnson J."/>
            <person name="Kravitz S."/>
            <person name="Beeson K."/>
            <person name="Sutton G."/>
            <person name="Rogers Y.-H."/>
            <person name="Friedman R."/>
            <person name="Frazier M."/>
            <person name="Venter J.C."/>
        </authorList>
    </citation>
    <scope>NUCLEOTIDE SEQUENCE [LARGE SCALE GENOMIC DNA]</scope>
    <source>
        <strain evidence="4 5">SIR-1</strain>
    </source>
</reference>
<protein>
    <submittedName>
        <fullName evidence="4">FHA domain/tetratricopeptide repeat protein</fullName>
    </submittedName>
</protein>
<feature type="region of interest" description="Disordered" evidence="1">
    <location>
        <begin position="189"/>
        <end position="312"/>
    </location>
</feature>
<keyword evidence="2" id="KW-0472">Membrane</keyword>
<dbReference type="RefSeq" id="WP_006974991.1">
    <property type="nucleotide sequence ID" value="NZ_ABCS01000079.1"/>
</dbReference>
<feature type="compositionally biased region" description="Basic residues" evidence="1">
    <location>
        <begin position="281"/>
        <end position="291"/>
    </location>
</feature>
<dbReference type="EMBL" id="ABCS01000079">
    <property type="protein sequence ID" value="EDM75842.1"/>
    <property type="molecule type" value="Genomic_DNA"/>
</dbReference>
<dbReference type="CDD" id="cd00060">
    <property type="entry name" value="FHA"/>
    <property type="match status" value="1"/>
</dbReference>
<dbReference type="STRING" id="391625.PPSIR1_33536"/>
<dbReference type="Pfam" id="PF00498">
    <property type="entry name" value="FHA"/>
    <property type="match status" value="1"/>
</dbReference>
<dbReference type="SMART" id="SM00240">
    <property type="entry name" value="FHA"/>
    <property type="match status" value="1"/>
</dbReference>
<dbReference type="SUPFAM" id="SSF49879">
    <property type="entry name" value="SMAD/FHA domain"/>
    <property type="match status" value="1"/>
</dbReference>
<feature type="domain" description="FHA" evidence="3">
    <location>
        <begin position="24"/>
        <end position="73"/>
    </location>
</feature>
<evidence type="ECO:0000256" key="2">
    <source>
        <dbReference type="SAM" id="Phobius"/>
    </source>
</evidence>
<dbReference type="OrthoDB" id="5486376at2"/>
<evidence type="ECO:0000259" key="3">
    <source>
        <dbReference type="PROSITE" id="PS50006"/>
    </source>
</evidence>
<feature type="transmembrane region" description="Helical" evidence="2">
    <location>
        <begin position="166"/>
        <end position="186"/>
    </location>
</feature>
<keyword evidence="5" id="KW-1185">Reference proteome</keyword>
<keyword evidence="2" id="KW-1133">Transmembrane helix</keyword>
<evidence type="ECO:0000256" key="1">
    <source>
        <dbReference type="SAM" id="MobiDB-lite"/>
    </source>
</evidence>
<keyword evidence="2" id="KW-0812">Transmembrane</keyword>
<dbReference type="Gene3D" id="2.60.200.20">
    <property type="match status" value="1"/>
</dbReference>
<dbReference type="InterPro" id="IPR008984">
    <property type="entry name" value="SMAD_FHA_dom_sf"/>
</dbReference>
<accession>A6GE51</accession>
<sequence length="380" mass="38668">MAVRLIIEDLDGSTTVVPLDDEEVTIGRKEHNTIQLTEQNVSRSHAKLQFHDEGWLIEDLGSYNGVKVNGVPIAEPALLRESDLIQIGDYHLTLTNADPTTVDLNRRGAANDGMGAVDLPSMSVEDLAPMGALGSSSSPSAVTQPSMPVIHPETEDEDEGGNKTGLIVGVVLLLLGVVGIGAFMMGRGSGDTTDESTTASSADAGADAGAAPAADAGATPPADAGAGADAGAAPAADAGADTGEVIPEVDSGGEPEPVAETGEPASDEVVPEVEDPAPTPTKKKKAPKKKAPSTPVDPSLSPDQALNEARKAMMGGNNKKAYALAKQAYDGGKGAAAMSIMGTSACKMGSKSKAKSAHKKLSGSKQKDLEKVCEAHGITF</sequence>
<feature type="region of interest" description="Disordered" evidence="1">
    <location>
        <begin position="128"/>
        <end position="162"/>
    </location>
</feature>
<comment type="caution">
    <text evidence="4">The sequence shown here is derived from an EMBL/GenBank/DDBJ whole genome shotgun (WGS) entry which is preliminary data.</text>
</comment>
<organism evidence="4 5">
    <name type="scientific">Plesiocystis pacifica SIR-1</name>
    <dbReference type="NCBI Taxonomy" id="391625"/>
    <lineage>
        <taxon>Bacteria</taxon>
        <taxon>Pseudomonadati</taxon>
        <taxon>Myxococcota</taxon>
        <taxon>Polyangia</taxon>
        <taxon>Nannocystales</taxon>
        <taxon>Nannocystaceae</taxon>
        <taxon>Plesiocystis</taxon>
    </lineage>
</organism>
<dbReference type="Proteomes" id="UP000005801">
    <property type="component" value="Unassembled WGS sequence"/>
</dbReference>
<dbReference type="PANTHER" id="PTHR23308">
    <property type="entry name" value="NUCLEAR INHIBITOR OF PROTEIN PHOSPHATASE-1"/>
    <property type="match status" value="1"/>
</dbReference>
<gene>
    <name evidence="4" type="ORF">PPSIR1_33536</name>
</gene>
<proteinExistence type="predicted"/>
<dbReference type="eggNOG" id="COG1716">
    <property type="taxonomic scope" value="Bacteria"/>
</dbReference>
<evidence type="ECO:0000313" key="5">
    <source>
        <dbReference type="Proteomes" id="UP000005801"/>
    </source>
</evidence>
<evidence type="ECO:0000313" key="4">
    <source>
        <dbReference type="EMBL" id="EDM75842.1"/>
    </source>
</evidence>
<dbReference type="AlphaFoldDB" id="A6GE51"/>